<reference evidence="5" key="1">
    <citation type="journal article" date="2016" name="Nat. Commun.">
        <title>The Gonium pectorale genome demonstrates co-option of cell cycle regulation during the evolution of multicellularity.</title>
        <authorList>
            <person name="Hanschen E.R."/>
            <person name="Marriage T.N."/>
            <person name="Ferris P.J."/>
            <person name="Hamaji T."/>
            <person name="Toyoda A."/>
            <person name="Fujiyama A."/>
            <person name="Neme R."/>
            <person name="Noguchi H."/>
            <person name="Minakuchi Y."/>
            <person name="Suzuki M."/>
            <person name="Kawai-Toyooka H."/>
            <person name="Smith D.R."/>
            <person name="Sparks H."/>
            <person name="Anderson J."/>
            <person name="Bakaric R."/>
            <person name="Luria V."/>
            <person name="Karger A."/>
            <person name="Kirschner M.W."/>
            <person name="Durand P.M."/>
            <person name="Michod R.E."/>
            <person name="Nozaki H."/>
            <person name="Olson B.J."/>
        </authorList>
    </citation>
    <scope>NUCLEOTIDE SEQUENCE [LARGE SCALE GENOMIC DNA]</scope>
    <source>
        <strain evidence="5">NIES-2863</strain>
    </source>
</reference>
<evidence type="ECO:0000313" key="4">
    <source>
        <dbReference type="EMBL" id="KXZ48346.1"/>
    </source>
</evidence>
<dbReference type="Pfam" id="PF08711">
    <property type="entry name" value="Med26"/>
    <property type="match status" value="1"/>
</dbReference>
<feature type="compositionally biased region" description="Pro residues" evidence="2">
    <location>
        <begin position="1125"/>
        <end position="1154"/>
    </location>
</feature>
<comment type="caution">
    <text evidence="4">The sequence shown here is derived from an EMBL/GenBank/DDBJ whole genome shotgun (WGS) entry which is preliminary data.</text>
</comment>
<dbReference type="InterPro" id="IPR017923">
    <property type="entry name" value="TFIIS_N"/>
</dbReference>
<evidence type="ECO:0000259" key="3">
    <source>
        <dbReference type="PROSITE" id="PS51319"/>
    </source>
</evidence>
<feature type="compositionally biased region" description="Low complexity" evidence="2">
    <location>
        <begin position="513"/>
        <end position="529"/>
    </location>
</feature>
<dbReference type="PROSITE" id="PS51319">
    <property type="entry name" value="TFIIS_N"/>
    <property type="match status" value="1"/>
</dbReference>
<keyword evidence="5" id="KW-1185">Reference proteome</keyword>
<feature type="region of interest" description="Disordered" evidence="2">
    <location>
        <begin position="1263"/>
        <end position="1288"/>
    </location>
</feature>
<dbReference type="STRING" id="33097.A0A150GEU0"/>
<accession>A0A150GEU0</accession>
<feature type="compositionally biased region" description="Polar residues" evidence="2">
    <location>
        <begin position="325"/>
        <end position="335"/>
    </location>
</feature>
<feature type="region of interest" description="Disordered" evidence="2">
    <location>
        <begin position="792"/>
        <end position="857"/>
    </location>
</feature>
<organism evidence="4 5">
    <name type="scientific">Gonium pectorale</name>
    <name type="common">Green alga</name>
    <dbReference type="NCBI Taxonomy" id="33097"/>
    <lineage>
        <taxon>Eukaryota</taxon>
        <taxon>Viridiplantae</taxon>
        <taxon>Chlorophyta</taxon>
        <taxon>core chlorophytes</taxon>
        <taxon>Chlorophyceae</taxon>
        <taxon>CS clade</taxon>
        <taxon>Chlamydomonadales</taxon>
        <taxon>Volvocaceae</taxon>
        <taxon>Gonium</taxon>
    </lineage>
</organism>
<feature type="region of interest" description="Disordered" evidence="2">
    <location>
        <begin position="175"/>
        <end position="206"/>
    </location>
</feature>
<dbReference type="GO" id="GO:0005634">
    <property type="term" value="C:nucleus"/>
    <property type="evidence" value="ECO:0007669"/>
    <property type="project" value="UniProtKB-SubCell"/>
</dbReference>
<feature type="compositionally biased region" description="Low complexity" evidence="2">
    <location>
        <begin position="822"/>
        <end position="836"/>
    </location>
</feature>
<gene>
    <name evidence="4" type="ORF">GPECTOR_28g753</name>
</gene>
<feature type="compositionally biased region" description="Gly residues" evidence="2">
    <location>
        <begin position="348"/>
        <end position="362"/>
    </location>
</feature>
<keyword evidence="1" id="KW-0539">Nucleus</keyword>
<comment type="subcellular location">
    <subcellularLocation>
        <location evidence="1">Nucleus</location>
    </subcellularLocation>
</comment>
<evidence type="ECO:0000313" key="5">
    <source>
        <dbReference type="Proteomes" id="UP000075714"/>
    </source>
</evidence>
<evidence type="ECO:0000256" key="2">
    <source>
        <dbReference type="SAM" id="MobiDB-lite"/>
    </source>
</evidence>
<protein>
    <recommendedName>
        <fullName evidence="3">TFIIS N-terminal domain-containing protein</fullName>
    </recommendedName>
</protein>
<feature type="region of interest" description="Disordered" evidence="2">
    <location>
        <begin position="243"/>
        <end position="283"/>
    </location>
</feature>
<feature type="domain" description="TFIIS N-terminal" evidence="3">
    <location>
        <begin position="1358"/>
        <end position="1433"/>
    </location>
</feature>
<feature type="compositionally biased region" description="Low complexity" evidence="2">
    <location>
        <begin position="1279"/>
        <end position="1288"/>
    </location>
</feature>
<dbReference type="OrthoDB" id="552188at2759"/>
<feature type="compositionally biased region" description="Low complexity" evidence="2">
    <location>
        <begin position="920"/>
        <end position="943"/>
    </location>
</feature>
<sequence length="1488" mass="152667">MQIKHKGAQCYIEFLLVTDEGNEVLAISADDHGNSHYHYTSTPAFRAKYGSLNSKNRAETISWLEMVIKESRVKVDGHLAAEAAHAGEPTPDNPLGLYYTQHKVEKVSHPDGSHTQYYYLLDQYGTWHLAVLGEERARDGHYLYKATDDFASRHPLQCHCQKDVIHWLEQRITHHRPQQHGQGQPQQQQPAAGLAAGAGGPGEASVTPDANAALAALTAMGAAPGSGADGSLLIAAAPPLPDGLPHAQLIPPPAEDQPSPESASGGRQAGASPHQATPQQAASGAAAAAAAVVGVVQGHLPAGSPSQLLGYLPGQHGLSAVLDQQVGQAGEQASEQPLELSLEEGSGVPAGGGSGGGGGAGGGGLFEIAPLQLQPAPESLAFQPAAPQAGGMPPAALAQLLPVLPLAGVQQPGVPPTAAPQGPSAVALFPPQAQLNGSGPQCASADGPVLQHPAQPPAPGQQAQGHHEPGMQGAIAAGQPPPSSPAAAAPAANGVPPPQPSPQAQLKQEPMVQQPAAQHTPQLPLAPQLAQPPPLQGLAVQAPAPVQQQPASTLPSLPPAQQAAVAAAAAAAAAAMQQHQQQQQQHHHQQQQQQQQQNFQFQLQYQMQLQLQQQLQGQQLGRPAQTPGGQLQQMPGLFTAMLTGGEAPAGSQPASGNGPMSLQAAYQQQQVPQLPQQQQWAMQQAFLAQQQQQQWQQQQQQQQLQEQQQQQWYQQQQQWYQQQQQQQQGQQLQQLYQSAGSGCGVTQDLQQQQQQQYQQQQQQQQYQQQQQQQQYQQQQQQQQLLAGPHFAGMQGLQGQAGTGWAPGSTPLGAMGVQQPNMQPQLQGAAYAQAPGQGTAGMGPQALPPMPSNMGMGAGSWSPDPSLYGAGAMGGYGYGAQPFFQQQQQQQHQGQQLSLADASGGGTHGYGAAAAQVAGGAMPQAMGGPSAAAGFQQQPQPQQGLATGLSHGGRGGHGHAHHHGGRGGQGGRGSSNKHKLAGVAEVAHQRKLARIAAAGEEAVRAAQGAYLASLRHAAMTEAAQQEALRKTLACWVRGQVSEEEANVSGAHEMLEQMLRDADRSRTAEVPFLSTDHLLELTRAGAGAAASAAASAVPRPPEARPQALPPALGTPLAIPMDAVTLPPMFPPAPTPPQQSPLPAPAPLPPSASPPPAAAGLMPSQAEQMAAVSSLKALLMDVDGPLLGLGLGGLLGQAADAPGSGGAANAAGRSGAAEATSAQAPAVPDACPAPEQAAAAAASGSAKAEATGAACADVEMTEAAHGTAAAAAPSPAPPPQPDVGAAGPATAAAAEAAIGPLVGATTPAAAAPDTAPAPDSGPAGPVEAPAAEAPARPLPLLAAPMMPQGPVGAAATAACAGSARTWAFSDPHRSRHGVRIALEALREVAALCPPVTSMAASRLVDTVKQYTSHPHPSVSALASEILKRWRGTLVHRLRTMADSRCYQDPVAALEAKIQANEITFPNSAVTWEEEPERGPVLASAGLLRPAA</sequence>
<feature type="region of interest" description="Disordered" evidence="2">
    <location>
        <begin position="920"/>
        <end position="979"/>
    </location>
</feature>
<feature type="region of interest" description="Disordered" evidence="2">
    <location>
        <begin position="325"/>
        <end position="362"/>
    </location>
</feature>
<dbReference type="EMBL" id="LSYV01000029">
    <property type="protein sequence ID" value="KXZ48346.1"/>
    <property type="molecule type" value="Genomic_DNA"/>
</dbReference>
<dbReference type="Proteomes" id="UP000075714">
    <property type="component" value="Unassembled WGS sequence"/>
</dbReference>
<feature type="compositionally biased region" description="Low complexity" evidence="2">
    <location>
        <begin position="485"/>
        <end position="494"/>
    </location>
</feature>
<proteinExistence type="predicted"/>
<feature type="region of interest" description="Disordered" evidence="2">
    <location>
        <begin position="642"/>
        <end position="667"/>
    </location>
</feature>
<evidence type="ECO:0000256" key="1">
    <source>
        <dbReference type="PROSITE-ProRule" id="PRU00649"/>
    </source>
</evidence>
<feature type="region of interest" description="Disordered" evidence="2">
    <location>
        <begin position="1303"/>
        <end position="1328"/>
    </location>
</feature>
<feature type="region of interest" description="Disordered" evidence="2">
    <location>
        <begin position="412"/>
        <end position="536"/>
    </location>
</feature>
<feature type="region of interest" description="Disordered" evidence="2">
    <location>
        <begin position="1090"/>
        <end position="1162"/>
    </location>
</feature>
<feature type="compositionally biased region" description="Low complexity" evidence="2">
    <location>
        <begin position="179"/>
        <end position="195"/>
    </location>
</feature>
<name>A0A150GEU0_GONPE</name>
<feature type="compositionally biased region" description="Basic residues" evidence="2">
    <location>
        <begin position="953"/>
        <end position="964"/>
    </location>
</feature>